<gene>
    <name evidence="1" type="ORF">B1H18_01590</name>
</gene>
<keyword evidence="2" id="KW-1185">Reference proteome</keyword>
<proteinExistence type="predicted"/>
<dbReference type="STRING" id="83656.B1H18_01590"/>
<dbReference type="AlphaFoldDB" id="A0A1V4AH58"/>
<name>A0A1V4AH58_9ACTN</name>
<evidence type="ECO:0000313" key="2">
    <source>
        <dbReference type="Proteomes" id="UP000190539"/>
    </source>
</evidence>
<dbReference type="Proteomes" id="UP000190539">
    <property type="component" value="Unassembled WGS sequence"/>
</dbReference>
<comment type="caution">
    <text evidence="1">The sequence shown here is derived from an EMBL/GenBank/DDBJ whole genome shotgun (WGS) entry which is preliminary data.</text>
</comment>
<dbReference type="EMBL" id="MVFC01000001">
    <property type="protein sequence ID" value="OON83027.1"/>
    <property type="molecule type" value="Genomic_DNA"/>
</dbReference>
<sequence length="321" mass="35992">MPELDTVRAARQPAISSLLSLAASGHGTVLSLKFPYQTQPLPRPGTSAMDAALNRVDKVLDAVLGTVDILVIGNEPFLETRDQDRATLLNPFYEAVAAHVITERERRRGGGRRTRLYMGALNHLEHPDWRTPAVDAWLAHVKATPEIEGVDIHPHVAAIEHASAYTEYVLPRIRAEQRFLATEFSLVQWWKQHWSDPVPAIYADQYGVARGTPVWQEVRDAAATPVTEQRWRDLLTHTTWFASRTRYLTNQVTRFRATGRLAVATYGTLQQPAMVRDLGPAKTPWLLNSLYTNLVVQPSADGRMAHNPAYFDAFRALQDGS</sequence>
<reference evidence="1 2" key="1">
    <citation type="submission" date="2017-02" db="EMBL/GenBank/DDBJ databases">
        <title>Draft Genome Sequence of Streptomyces tsukubaensis F601, a Producer of the immunosuppressant tacrolimus FK506.</title>
        <authorList>
            <person name="Zong G."/>
            <person name="Zhong C."/>
            <person name="Fu J."/>
            <person name="Qin R."/>
            <person name="Cao G."/>
        </authorList>
    </citation>
    <scope>NUCLEOTIDE SEQUENCE [LARGE SCALE GENOMIC DNA]</scope>
    <source>
        <strain evidence="1 2">F601</strain>
    </source>
</reference>
<accession>A0A1V4AH58</accession>
<evidence type="ECO:0000313" key="1">
    <source>
        <dbReference type="EMBL" id="OON83027.1"/>
    </source>
</evidence>
<organism evidence="1 2">
    <name type="scientific">Streptomyces tsukubensis</name>
    <dbReference type="NCBI Taxonomy" id="83656"/>
    <lineage>
        <taxon>Bacteria</taxon>
        <taxon>Bacillati</taxon>
        <taxon>Actinomycetota</taxon>
        <taxon>Actinomycetes</taxon>
        <taxon>Kitasatosporales</taxon>
        <taxon>Streptomycetaceae</taxon>
        <taxon>Streptomyces</taxon>
    </lineage>
</organism>
<protein>
    <submittedName>
        <fullName evidence="1">Uncharacterized protein</fullName>
    </submittedName>
</protein>
<dbReference type="OrthoDB" id="629332at2"/>